<proteinExistence type="predicted"/>
<organism evidence="6 7">
    <name type="scientific">Heyndrickxia camelliae</name>
    <dbReference type="NCBI Taxonomy" id="1707093"/>
    <lineage>
        <taxon>Bacteria</taxon>
        <taxon>Bacillati</taxon>
        <taxon>Bacillota</taxon>
        <taxon>Bacilli</taxon>
        <taxon>Bacillales</taxon>
        <taxon>Bacillaceae</taxon>
        <taxon>Heyndrickxia</taxon>
    </lineage>
</organism>
<dbReference type="GO" id="GO:0046872">
    <property type="term" value="F:metal ion binding"/>
    <property type="evidence" value="ECO:0007669"/>
    <property type="project" value="InterPro"/>
</dbReference>
<dbReference type="Pfam" id="PF02655">
    <property type="entry name" value="ATP-grasp_3"/>
    <property type="match status" value="1"/>
</dbReference>
<keyword evidence="1" id="KW-0436">Ligase</keyword>
<evidence type="ECO:0000256" key="1">
    <source>
        <dbReference type="ARBA" id="ARBA00022598"/>
    </source>
</evidence>
<dbReference type="AlphaFoldDB" id="A0A2N3LLQ4"/>
<dbReference type="Proteomes" id="UP000233440">
    <property type="component" value="Unassembled WGS sequence"/>
</dbReference>
<dbReference type="InterPro" id="IPR048764">
    <property type="entry name" value="PylC_N"/>
</dbReference>
<dbReference type="GO" id="GO:0005524">
    <property type="term" value="F:ATP binding"/>
    <property type="evidence" value="ECO:0007669"/>
    <property type="project" value="UniProtKB-UniRule"/>
</dbReference>
<dbReference type="NCBIfam" id="NF009406">
    <property type="entry name" value="PRK12767.1-5"/>
    <property type="match status" value="1"/>
</dbReference>
<dbReference type="InterPro" id="IPR013815">
    <property type="entry name" value="ATP_grasp_subdomain_1"/>
</dbReference>
<dbReference type="PANTHER" id="PTHR43055:SF1">
    <property type="entry name" value="FORMATE-DEPENDENT PHOSPHORIBOSYLGLYCINAMIDE FORMYLTRANSFERASE"/>
    <property type="match status" value="1"/>
</dbReference>
<sequence>MNILISSAGRRVKLMQYFKEELHRIGGKLIAVDCDATAPAFSFADYAETVPQITHPDYIKTLLDICKKHHVHAILSLIDPELSILANHKTQFFNENIKIIVSNKEVVDLCLDKYRTFQFLKNHALPFVPTYIKKDEIVEELQNHKLAFPLISKPRYGSASLGMTVIQSLKELETLWLDNNSHVIQPFISGEEYGIDGYIDFVSSQTTNLFCKRKLKMRAGETDKSISVLDEELSKLIAKVIQHLKPIGPIDIDCFKTDKGYLVSEINPRFGGGYPHAHEMGHNFVKNIINNLLGKPNKVMASTYSEGAVMIKFDDIMVLPSIVNISQ</sequence>
<dbReference type="Gene3D" id="3.30.1490.20">
    <property type="entry name" value="ATP-grasp fold, A domain"/>
    <property type="match status" value="1"/>
</dbReference>
<comment type="caution">
    <text evidence="6">The sequence shown here is derived from an EMBL/GenBank/DDBJ whole genome shotgun (WGS) entry which is preliminary data.</text>
</comment>
<evidence type="ECO:0000259" key="5">
    <source>
        <dbReference type="PROSITE" id="PS50975"/>
    </source>
</evidence>
<feature type="domain" description="ATP-grasp" evidence="5">
    <location>
        <begin position="117"/>
        <end position="293"/>
    </location>
</feature>
<dbReference type="Gene3D" id="3.40.50.20">
    <property type="match status" value="1"/>
</dbReference>
<evidence type="ECO:0000256" key="3">
    <source>
        <dbReference type="ARBA" id="ARBA00022840"/>
    </source>
</evidence>
<keyword evidence="7" id="KW-1185">Reference proteome</keyword>
<dbReference type="GO" id="GO:0005829">
    <property type="term" value="C:cytosol"/>
    <property type="evidence" value="ECO:0007669"/>
    <property type="project" value="TreeGrafter"/>
</dbReference>
<dbReference type="EMBL" id="PIQO01000004">
    <property type="protein sequence ID" value="PKR85560.1"/>
    <property type="molecule type" value="Genomic_DNA"/>
</dbReference>
<evidence type="ECO:0000313" key="6">
    <source>
        <dbReference type="EMBL" id="PKR85560.1"/>
    </source>
</evidence>
<dbReference type="GO" id="GO:0016874">
    <property type="term" value="F:ligase activity"/>
    <property type="evidence" value="ECO:0007669"/>
    <property type="project" value="UniProtKB-KW"/>
</dbReference>
<dbReference type="InterPro" id="IPR011761">
    <property type="entry name" value="ATP-grasp"/>
</dbReference>
<gene>
    <name evidence="6" type="ORF">CWO92_07555</name>
</gene>
<reference evidence="6 7" key="1">
    <citation type="submission" date="2017-11" db="EMBL/GenBank/DDBJ databases">
        <title>Bacillus camelliae sp. nov., isolated from pu'er tea.</title>
        <authorList>
            <person name="Niu L."/>
        </authorList>
    </citation>
    <scope>NUCLEOTIDE SEQUENCE [LARGE SCALE GENOMIC DNA]</scope>
    <source>
        <strain evidence="6 7">7578-1</strain>
    </source>
</reference>
<dbReference type="PANTHER" id="PTHR43055">
    <property type="entry name" value="FORMATE-DEPENDENT PHOSPHORIBOSYLGLYCINAMIDE FORMYLTRANSFERASE"/>
    <property type="match status" value="1"/>
</dbReference>
<accession>A0A2N3LLQ4</accession>
<keyword evidence="2 4" id="KW-0547">Nucleotide-binding</keyword>
<dbReference type="InterPro" id="IPR003806">
    <property type="entry name" value="ATP-grasp_PylC-type"/>
</dbReference>
<name>A0A2N3LLQ4_9BACI</name>
<dbReference type="PROSITE" id="PS50975">
    <property type="entry name" value="ATP_GRASP"/>
    <property type="match status" value="1"/>
</dbReference>
<dbReference type="OrthoDB" id="9803907at2"/>
<evidence type="ECO:0000313" key="7">
    <source>
        <dbReference type="Proteomes" id="UP000233440"/>
    </source>
</evidence>
<dbReference type="Pfam" id="PF21360">
    <property type="entry name" value="PylC-like_N"/>
    <property type="match status" value="1"/>
</dbReference>
<dbReference type="SUPFAM" id="SSF56059">
    <property type="entry name" value="Glutathione synthetase ATP-binding domain-like"/>
    <property type="match status" value="1"/>
</dbReference>
<dbReference type="RefSeq" id="WP_101353610.1">
    <property type="nucleotide sequence ID" value="NZ_PIQO01000004.1"/>
</dbReference>
<protein>
    <submittedName>
        <fullName evidence="6">Carbamoylphosphate synthase large subunit</fullName>
    </submittedName>
</protein>
<dbReference type="Gene3D" id="3.30.470.20">
    <property type="entry name" value="ATP-grasp fold, B domain"/>
    <property type="match status" value="1"/>
</dbReference>
<evidence type="ECO:0000256" key="4">
    <source>
        <dbReference type="PROSITE-ProRule" id="PRU00409"/>
    </source>
</evidence>
<keyword evidence="3 4" id="KW-0067">ATP-binding</keyword>
<evidence type="ECO:0000256" key="2">
    <source>
        <dbReference type="ARBA" id="ARBA00022741"/>
    </source>
</evidence>